<gene>
    <name evidence="2" type="ORF">FAZ98_04745</name>
</gene>
<accession>A0A7Z2GFZ1</accession>
<feature type="chain" id="PRO_5030779322" description="Outer membrane surface antigen" evidence="1">
    <location>
        <begin position="30"/>
        <end position="133"/>
    </location>
</feature>
<dbReference type="KEGG" id="pacs:FAZ98_04745"/>
<protein>
    <recommendedName>
        <fullName evidence="4">Outer membrane surface antigen</fullName>
    </recommendedName>
</protein>
<dbReference type="EMBL" id="CP046913">
    <property type="protein sequence ID" value="QGZ61096.1"/>
    <property type="molecule type" value="Genomic_DNA"/>
</dbReference>
<evidence type="ECO:0000313" key="3">
    <source>
        <dbReference type="Proteomes" id="UP000433577"/>
    </source>
</evidence>
<dbReference type="AlphaFoldDB" id="A0A7Z2GFZ1"/>
<feature type="signal peptide" evidence="1">
    <location>
        <begin position="1"/>
        <end position="29"/>
    </location>
</feature>
<keyword evidence="1" id="KW-0732">Signal</keyword>
<organism evidence="2 3">
    <name type="scientific">Paraburkholderia acidisoli</name>
    <dbReference type="NCBI Taxonomy" id="2571748"/>
    <lineage>
        <taxon>Bacteria</taxon>
        <taxon>Pseudomonadati</taxon>
        <taxon>Pseudomonadota</taxon>
        <taxon>Betaproteobacteria</taxon>
        <taxon>Burkholderiales</taxon>
        <taxon>Burkholderiaceae</taxon>
        <taxon>Paraburkholderia</taxon>
    </lineage>
</organism>
<keyword evidence="3" id="KW-1185">Reference proteome</keyword>
<proteinExistence type="predicted"/>
<evidence type="ECO:0008006" key="4">
    <source>
        <dbReference type="Google" id="ProtNLM"/>
    </source>
</evidence>
<name>A0A7Z2GFZ1_9BURK</name>
<evidence type="ECO:0000313" key="2">
    <source>
        <dbReference type="EMBL" id="QGZ61096.1"/>
    </source>
</evidence>
<dbReference type="RefSeq" id="WP_158949259.1">
    <property type="nucleotide sequence ID" value="NZ_CP046913.1"/>
</dbReference>
<dbReference type="Proteomes" id="UP000433577">
    <property type="component" value="Chromosome 1"/>
</dbReference>
<reference evidence="2 3" key="1">
    <citation type="submission" date="2019-12" db="EMBL/GenBank/DDBJ databases">
        <title>Paraburkholderia acidiphila 7Q-K02 sp. nov and Paraburkholderia acidisoli DHF22 sp. nov., two strains isolated from forest soil.</title>
        <authorList>
            <person name="Gao Z."/>
            <person name="Qiu L."/>
        </authorList>
    </citation>
    <scope>NUCLEOTIDE SEQUENCE [LARGE SCALE GENOMIC DNA]</scope>
    <source>
        <strain evidence="2 3">DHF22</strain>
    </source>
</reference>
<sequence>MSKSPRILRCLSAALLVTIGSIGMNPAQAANLGFLHDTPASYMKQADYDSLTRAVRDAVANKADGEATTWSNEGLRNSVKVDATITPTKTDKDGDKTCRTTDVVVNAKGQSMTLRPRFCRTGASGAWVFQKPH</sequence>
<evidence type="ECO:0000256" key="1">
    <source>
        <dbReference type="SAM" id="SignalP"/>
    </source>
</evidence>
<dbReference type="OrthoDB" id="8775956at2"/>